<dbReference type="InterPro" id="IPR039422">
    <property type="entry name" value="MarR/SlyA-like"/>
</dbReference>
<dbReference type="AlphaFoldDB" id="A0A073IWT7"/>
<dbReference type="PROSITE" id="PS50995">
    <property type="entry name" value="HTH_MARR_2"/>
    <property type="match status" value="1"/>
</dbReference>
<comment type="caution">
    <text evidence="2">The sequence shown here is derived from an EMBL/GenBank/DDBJ whole genome shotgun (WGS) entry which is preliminary data.</text>
</comment>
<sequence>MSKNRRIFHKLQIAHSALFRAADHRTRDQLGLTTSQLAVLFILSRTDGQPISKISTTLAMGKSSLTGLVDRMCAKGLVRRSPSKEDGRVINIYLEQLGRNALEQGARETSQFNTALLAPFSVAEQDIIERFLTHLAANADDIINGSSPIKKGDAGND</sequence>
<protein>
    <submittedName>
        <fullName evidence="2">MarR family transcriptional regulator</fullName>
    </submittedName>
</protein>
<keyword evidence="3" id="KW-1185">Reference proteome</keyword>
<dbReference type="GO" id="GO:0006950">
    <property type="term" value="P:response to stress"/>
    <property type="evidence" value="ECO:0007669"/>
    <property type="project" value="TreeGrafter"/>
</dbReference>
<dbReference type="OrthoDB" id="582199at2"/>
<dbReference type="Proteomes" id="UP000027746">
    <property type="component" value="Unassembled WGS sequence"/>
</dbReference>
<dbReference type="InterPro" id="IPR000835">
    <property type="entry name" value="HTH_MarR-typ"/>
</dbReference>
<evidence type="ECO:0000313" key="2">
    <source>
        <dbReference type="EMBL" id="KEJ94234.1"/>
    </source>
</evidence>
<dbReference type="GeneID" id="68872193"/>
<dbReference type="PANTHER" id="PTHR33164">
    <property type="entry name" value="TRANSCRIPTIONAL REGULATOR, MARR FAMILY"/>
    <property type="match status" value="1"/>
</dbReference>
<evidence type="ECO:0000259" key="1">
    <source>
        <dbReference type="PROSITE" id="PS50995"/>
    </source>
</evidence>
<name>A0A073IWT7_9RHOB</name>
<dbReference type="GO" id="GO:0003700">
    <property type="term" value="F:DNA-binding transcription factor activity"/>
    <property type="evidence" value="ECO:0007669"/>
    <property type="project" value="InterPro"/>
</dbReference>
<organism evidence="2 3">
    <name type="scientific">Pseudosulfitobacter pseudonitzschiae</name>
    <dbReference type="NCBI Taxonomy" id="1402135"/>
    <lineage>
        <taxon>Bacteria</taxon>
        <taxon>Pseudomonadati</taxon>
        <taxon>Pseudomonadota</taxon>
        <taxon>Alphaproteobacteria</taxon>
        <taxon>Rhodobacterales</taxon>
        <taxon>Roseobacteraceae</taxon>
        <taxon>Pseudosulfitobacter</taxon>
    </lineage>
</organism>
<dbReference type="RefSeq" id="WP_037930255.1">
    <property type="nucleotide sequence ID" value="NZ_CP054603.1"/>
</dbReference>
<dbReference type="InterPro" id="IPR036390">
    <property type="entry name" value="WH_DNA-bd_sf"/>
</dbReference>
<dbReference type="Gene3D" id="1.10.10.10">
    <property type="entry name" value="Winged helix-like DNA-binding domain superfamily/Winged helix DNA-binding domain"/>
    <property type="match status" value="1"/>
</dbReference>
<evidence type="ECO:0000313" key="3">
    <source>
        <dbReference type="Proteomes" id="UP000027746"/>
    </source>
</evidence>
<dbReference type="InterPro" id="IPR036388">
    <property type="entry name" value="WH-like_DNA-bd_sf"/>
</dbReference>
<dbReference type="PANTHER" id="PTHR33164:SF107">
    <property type="entry name" value="TRANSCRIPTIONAL REGULATORY PROTEIN"/>
    <property type="match status" value="1"/>
</dbReference>
<feature type="domain" description="HTH marR-type" evidence="1">
    <location>
        <begin position="4"/>
        <end position="137"/>
    </location>
</feature>
<dbReference type="Pfam" id="PF01047">
    <property type="entry name" value="MarR"/>
    <property type="match status" value="1"/>
</dbReference>
<dbReference type="SMART" id="SM00347">
    <property type="entry name" value="HTH_MARR"/>
    <property type="match status" value="1"/>
</dbReference>
<dbReference type="SUPFAM" id="SSF46785">
    <property type="entry name" value="Winged helix' DNA-binding domain"/>
    <property type="match status" value="1"/>
</dbReference>
<accession>A0A073IWT7</accession>
<proteinExistence type="predicted"/>
<gene>
    <name evidence="2" type="ORF">SUH3_07585</name>
</gene>
<dbReference type="EMBL" id="JAMD01000016">
    <property type="protein sequence ID" value="KEJ94234.1"/>
    <property type="molecule type" value="Genomic_DNA"/>
</dbReference>
<reference evidence="2 3" key="1">
    <citation type="submission" date="2014-01" db="EMBL/GenBank/DDBJ databases">
        <title>Sulfitobacter sp. H3 (MCCC 1A00686) Genome Sequencing.</title>
        <authorList>
            <person name="Lai Q."/>
            <person name="Hong Z."/>
        </authorList>
    </citation>
    <scope>NUCLEOTIDE SEQUENCE [LARGE SCALE GENOMIC DNA]</scope>
    <source>
        <strain evidence="2 3">H3</strain>
    </source>
</reference>